<protein>
    <recommendedName>
        <fullName evidence="3">SF3 helicase domain-containing protein</fullName>
    </recommendedName>
</protein>
<evidence type="ECO:0000256" key="1">
    <source>
        <dbReference type="ARBA" id="ARBA00022741"/>
    </source>
</evidence>
<dbReference type="Gene3D" id="3.40.50.300">
    <property type="entry name" value="P-loop containing nucleotide triphosphate hydrolases"/>
    <property type="match status" value="1"/>
</dbReference>
<dbReference type="Proteomes" id="UP001217945">
    <property type="component" value="Unassembled WGS sequence"/>
</dbReference>
<evidence type="ECO:0000256" key="2">
    <source>
        <dbReference type="ARBA" id="ARBA00022840"/>
    </source>
</evidence>
<evidence type="ECO:0000259" key="3">
    <source>
        <dbReference type="PROSITE" id="PS51206"/>
    </source>
</evidence>
<dbReference type="EMBL" id="JAQTKT010000001">
    <property type="protein sequence ID" value="MDD1382653.1"/>
    <property type="molecule type" value="Genomic_DNA"/>
</dbReference>
<dbReference type="AlphaFoldDB" id="A0AAW6JI77"/>
<dbReference type="InterPro" id="IPR014015">
    <property type="entry name" value="Helicase_SF3_DNA-vir"/>
</dbReference>
<dbReference type="RefSeq" id="WP_273774791.1">
    <property type="nucleotide sequence ID" value="NZ_JAQTKT010000001.1"/>
</dbReference>
<gene>
    <name evidence="4" type="ORF">PSQ53_06820</name>
</gene>
<sequence length="984" mass="113004">MYKDPSGLLIGHYTPTSVILAEVAHLSSSFDHKYKDDANGKDSSIKLMAKQIIDTVTVQSALGHSQKEILNFTNNGIYAAKKGIYTDVVQIDTHSQLPTFMYYLGLMDKKHEQLFLRKKEIENMPDYKSDPKLIEEREAIKLELNIYCSTNDTGKGRYVNRLAAMYSGMNFIFDSMHYWGLSNVLNCVNDGYILQIKDDGDFNKQYQDFKQQWQSEFPLLTFSKKHWKYAIINGTQDYILINNSNDYKCRSSQLSVKAFYRRVTGKSLDELKQSEVDDDALKYAKEKEKVAMMTLYNNLFNDQEPNLYGSNEKLEDLNEAKEILHKAGVVDASFVSEKQHYYSFILDLENSDQNNDYINQLTKRVLDGQLFMSTELLRNRINLLDQLVRVKEVNPDDYANANHVVMVNNFIPSIIDEIEKNQSIQSWVKNEAEKIEKSDEDKLYQYNLLALTAQIYANENEENPNSILNLINKLRTTNYLKKLDMGEIIANDPRTLIVDKQLMVKDKRNIYTAKPSVVNHLLKEHFNLQQKQHFVSEKNNTLSLLEDDKYQDSLEQGFKSDYQSILLDEKGNIKIDSPFKHKLSHHINVNYDPSIVNNTAYDQLNSFLNHLAPNQTKQLKAMLGLIPLQGTGIMKEINTFFILKGVSGAGKSTLARLLKGIFDDNDQVDSNIVSSTQNVNKAFTDERYVDLNDIKKGKIMLWFDDFQSDSKSSIITAATGTVINGVIGDAPLTGAAKYEKQHPVKLPKLIVIATNVMPQVIQVGTATRMFVIDCPSVLKDKSIKDKNKKTVDITDFVSNPKVKEALFYLIMQEASKILKMDSKQRDALFDRSRSAATNLSRLSDSFLAFLEKNEITSPYDFVGMQAIKLFEVYNKQCNSYNVSYRSFTDQLEMLGLHLKRKNFGGKTYQKVICANSTQLTSAKMRIMRDNFDVYPDCVEKWDGFKRITIGELKTWHYGFNDLKEKYDKNKDTIMFKPFDFSERG</sequence>
<organism evidence="4 5">
    <name type="scientific">Limosilactobacillus reuteri</name>
    <name type="common">Lactobacillus reuteri</name>
    <dbReference type="NCBI Taxonomy" id="1598"/>
    <lineage>
        <taxon>Bacteria</taxon>
        <taxon>Bacillati</taxon>
        <taxon>Bacillota</taxon>
        <taxon>Bacilli</taxon>
        <taxon>Lactobacillales</taxon>
        <taxon>Lactobacillaceae</taxon>
        <taxon>Limosilactobacillus</taxon>
    </lineage>
</organism>
<dbReference type="PROSITE" id="PS51206">
    <property type="entry name" value="SF3_HELICASE_1"/>
    <property type="match status" value="1"/>
</dbReference>
<dbReference type="GO" id="GO:0005524">
    <property type="term" value="F:ATP binding"/>
    <property type="evidence" value="ECO:0007669"/>
    <property type="project" value="UniProtKB-KW"/>
</dbReference>
<name>A0AAW6JI77_LIMRT</name>
<feature type="domain" description="SF3 helicase" evidence="3">
    <location>
        <begin position="614"/>
        <end position="787"/>
    </location>
</feature>
<proteinExistence type="predicted"/>
<comment type="caution">
    <text evidence="4">The sequence shown here is derived from an EMBL/GenBank/DDBJ whole genome shotgun (WGS) entry which is preliminary data.</text>
</comment>
<evidence type="ECO:0000313" key="4">
    <source>
        <dbReference type="EMBL" id="MDD1382653.1"/>
    </source>
</evidence>
<dbReference type="SUPFAM" id="SSF52540">
    <property type="entry name" value="P-loop containing nucleoside triphosphate hydrolases"/>
    <property type="match status" value="1"/>
</dbReference>
<accession>A0AAW6JI77</accession>
<keyword evidence="1" id="KW-0547">Nucleotide-binding</keyword>
<reference evidence="4" key="1">
    <citation type="submission" date="2023-02" db="EMBL/GenBank/DDBJ databases">
        <title>Complete genome sequence of Limosilactobacillus reuteri SRCM217616 isolated from Bos taurus feces.</title>
        <authorList>
            <person name="Yang H.-G."/>
            <person name="Kim J.-W."/>
            <person name="Ha G.-S."/>
            <person name="Yang H.-J."/>
            <person name="Jeong D.-Y."/>
        </authorList>
    </citation>
    <scope>NUCLEOTIDE SEQUENCE</scope>
    <source>
        <strain evidence="4">SRCM217616</strain>
    </source>
</reference>
<dbReference type="InterPro" id="IPR027417">
    <property type="entry name" value="P-loop_NTPase"/>
</dbReference>
<keyword evidence="2" id="KW-0067">ATP-binding</keyword>
<evidence type="ECO:0000313" key="5">
    <source>
        <dbReference type="Proteomes" id="UP001217945"/>
    </source>
</evidence>